<proteinExistence type="predicted"/>
<accession>A0A8J3AKG0</accession>
<evidence type="ECO:0000313" key="2">
    <source>
        <dbReference type="Proteomes" id="UP000619536"/>
    </source>
</evidence>
<reference evidence="1" key="2">
    <citation type="submission" date="2020-09" db="EMBL/GenBank/DDBJ databases">
        <authorList>
            <person name="Sun Q."/>
            <person name="Sedlacek I."/>
        </authorList>
    </citation>
    <scope>NUCLEOTIDE SEQUENCE</scope>
    <source>
        <strain evidence="1">CCM 8606</strain>
    </source>
</reference>
<name>A0A8J3AKG0_9BIFI</name>
<comment type="caution">
    <text evidence="1">The sequence shown here is derived from an EMBL/GenBank/DDBJ whole genome shotgun (WGS) entry which is preliminary data.</text>
</comment>
<gene>
    <name evidence="1" type="ORF">GCM10007377_01780</name>
</gene>
<evidence type="ECO:0000313" key="1">
    <source>
        <dbReference type="EMBL" id="GGI12602.1"/>
    </source>
</evidence>
<sequence length="62" mass="6702">MVFVPTQAKKDNSHNSRAWNISCNAHYCGNKGYVIGLTYAALTNSKTANTVKQQVVVGSKGE</sequence>
<dbReference type="AlphaFoldDB" id="A0A8J3AKG0"/>
<dbReference type="Proteomes" id="UP000619536">
    <property type="component" value="Unassembled WGS sequence"/>
</dbReference>
<dbReference type="EMBL" id="BMDH01000001">
    <property type="protein sequence ID" value="GGI12602.1"/>
    <property type="molecule type" value="Genomic_DNA"/>
</dbReference>
<reference evidence="1" key="1">
    <citation type="journal article" date="2014" name="Int. J. Syst. Evol. Microbiol.">
        <title>Complete genome sequence of Corynebacterium casei LMG S-19264T (=DSM 44701T), isolated from a smear-ripened cheese.</title>
        <authorList>
            <consortium name="US DOE Joint Genome Institute (JGI-PGF)"/>
            <person name="Walter F."/>
            <person name="Albersmeier A."/>
            <person name="Kalinowski J."/>
            <person name="Ruckert C."/>
        </authorList>
    </citation>
    <scope>NUCLEOTIDE SEQUENCE</scope>
    <source>
        <strain evidence="1">CCM 8606</strain>
    </source>
</reference>
<organism evidence="1 2">
    <name type="scientific">Galliscardovia ingluviei</name>
    <dbReference type="NCBI Taxonomy" id="1769422"/>
    <lineage>
        <taxon>Bacteria</taxon>
        <taxon>Bacillati</taxon>
        <taxon>Actinomycetota</taxon>
        <taxon>Actinomycetes</taxon>
        <taxon>Bifidobacteriales</taxon>
        <taxon>Bifidobacteriaceae</taxon>
        <taxon>Galliscardovia</taxon>
    </lineage>
</organism>
<protein>
    <submittedName>
        <fullName evidence="1">Uncharacterized protein</fullName>
    </submittedName>
</protein>
<keyword evidence="2" id="KW-1185">Reference proteome</keyword>